<dbReference type="PROSITE" id="PS50006">
    <property type="entry name" value="FHA_DOMAIN"/>
    <property type="match status" value="1"/>
</dbReference>
<gene>
    <name evidence="3" type="ORF">MVES_002391</name>
</gene>
<name>A0A2N1JAB3_9BASI</name>
<evidence type="ECO:0000313" key="4">
    <source>
        <dbReference type="Proteomes" id="UP000232875"/>
    </source>
</evidence>
<dbReference type="AlphaFoldDB" id="A0A2N1JAB3"/>
<accession>A0A2N1JAB3</accession>
<evidence type="ECO:0000256" key="1">
    <source>
        <dbReference type="SAM" id="MobiDB-lite"/>
    </source>
</evidence>
<dbReference type="Gene3D" id="2.60.200.20">
    <property type="match status" value="1"/>
</dbReference>
<proteinExistence type="predicted"/>
<feature type="region of interest" description="Disordered" evidence="1">
    <location>
        <begin position="190"/>
        <end position="212"/>
    </location>
</feature>
<evidence type="ECO:0000259" key="2">
    <source>
        <dbReference type="PROSITE" id="PS50006"/>
    </source>
</evidence>
<keyword evidence="4" id="KW-1185">Reference proteome</keyword>
<dbReference type="InterPro" id="IPR000253">
    <property type="entry name" value="FHA_dom"/>
</dbReference>
<dbReference type="STRING" id="2020962.A0A2N1JAB3"/>
<dbReference type="EMBL" id="KZ454991">
    <property type="protein sequence ID" value="PKI83501.1"/>
    <property type="molecule type" value="Genomic_DNA"/>
</dbReference>
<sequence length="292" mass="32809">MEISKHHARIFCIVRAKYQDEPPIFYVTDTGSTHGTFLHRDAEGYIPLKPMVPAKVFLIPEDEFYRVSEEKHASTPWTLQHLDILRFGLHNVFEVHIHGTPWGSCPSCQISMDGTNEISVAAQGKKTTETRSAAQTHDKPHIYSHKEGKQAMEMDRRRRLKALRQVYLKPVSIQALDSDTQYRDRAAVRRAMEPNDPAPVTTASSSDPFSSSANVGRELLAKMRQDAPSARMYAQAPIVPHVTTTRGGLGSEALLTVEEHAANVSDKQAGRSTYKHYLERGRANTKRRYGTS</sequence>
<feature type="domain" description="FHA" evidence="2">
    <location>
        <begin position="1"/>
        <end position="39"/>
    </location>
</feature>
<dbReference type="SUPFAM" id="SSF49879">
    <property type="entry name" value="SMAD/FHA domain"/>
    <property type="match status" value="1"/>
</dbReference>
<dbReference type="PANTHER" id="PTHR23106">
    <property type="entry name" value="ANGIOGENIC FACTOR WITH G PATCH AND FHA DOMAINS 1"/>
    <property type="match status" value="1"/>
</dbReference>
<dbReference type="OrthoDB" id="21470at2759"/>
<dbReference type="InterPro" id="IPR008984">
    <property type="entry name" value="SMAD_FHA_dom_sf"/>
</dbReference>
<reference evidence="3 4" key="1">
    <citation type="submission" date="2017-10" db="EMBL/GenBank/DDBJ databases">
        <title>A novel species of cold-tolerant Malassezia isolated from bats.</title>
        <authorList>
            <person name="Lorch J.M."/>
            <person name="Palmer J.M."/>
            <person name="Vanderwolf K.J."/>
            <person name="Schmidt K.Z."/>
            <person name="Verant M.L."/>
            <person name="Weller T.J."/>
            <person name="Blehert D.S."/>
        </authorList>
    </citation>
    <scope>NUCLEOTIDE SEQUENCE [LARGE SCALE GENOMIC DNA]</scope>
    <source>
        <strain evidence="3 4">NWHC:44797-103</strain>
    </source>
</reference>
<dbReference type="PANTHER" id="PTHR23106:SF24">
    <property type="entry name" value="ANGIOGENIC FACTOR WITH G PATCH AND FHA DOMAINS 1"/>
    <property type="match status" value="1"/>
</dbReference>
<organism evidence="3 4">
    <name type="scientific">Malassezia vespertilionis</name>
    <dbReference type="NCBI Taxonomy" id="2020962"/>
    <lineage>
        <taxon>Eukaryota</taxon>
        <taxon>Fungi</taxon>
        <taxon>Dikarya</taxon>
        <taxon>Basidiomycota</taxon>
        <taxon>Ustilaginomycotina</taxon>
        <taxon>Malasseziomycetes</taxon>
        <taxon>Malasseziales</taxon>
        <taxon>Malasseziaceae</taxon>
        <taxon>Malassezia</taxon>
    </lineage>
</organism>
<dbReference type="InterPro" id="IPR053027">
    <property type="entry name" value="AGGF1"/>
</dbReference>
<evidence type="ECO:0000313" key="3">
    <source>
        <dbReference type="EMBL" id="PKI83501.1"/>
    </source>
</evidence>
<dbReference type="Pfam" id="PF00498">
    <property type="entry name" value="FHA"/>
    <property type="match status" value="1"/>
</dbReference>
<dbReference type="Proteomes" id="UP000232875">
    <property type="component" value="Unassembled WGS sequence"/>
</dbReference>
<protein>
    <recommendedName>
        <fullName evidence="2">FHA domain-containing protein</fullName>
    </recommendedName>
</protein>